<feature type="compositionally biased region" description="Basic residues" evidence="2">
    <location>
        <begin position="161"/>
        <end position="172"/>
    </location>
</feature>
<reference evidence="3" key="2">
    <citation type="submission" date="2025-08" db="UniProtKB">
        <authorList>
            <consortium name="Ensembl"/>
        </authorList>
    </citation>
    <scope>IDENTIFICATION</scope>
</reference>
<keyword evidence="4" id="KW-1185">Reference proteome</keyword>
<name>A0A674P7A8_TAKRU</name>
<comment type="similarity">
    <text evidence="1">Belongs to the FAM133 family.</text>
</comment>
<feature type="compositionally biased region" description="Basic and acidic residues" evidence="2">
    <location>
        <begin position="234"/>
        <end position="250"/>
    </location>
</feature>
<dbReference type="InterPro" id="IPR026766">
    <property type="entry name" value="Fam133"/>
</dbReference>
<gene>
    <name evidence="3" type="primary">fam133b</name>
</gene>
<reference evidence="3 4" key="1">
    <citation type="journal article" date="2011" name="Genome Biol. Evol.">
        <title>Integration of the genetic map and genome assembly of fugu facilitates insights into distinct features of genome evolution in teleosts and mammals.</title>
        <authorList>
            <person name="Kai W."/>
            <person name="Kikuchi K."/>
            <person name="Tohari S."/>
            <person name="Chew A.K."/>
            <person name="Tay A."/>
            <person name="Fujiwara A."/>
            <person name="Hosoya S."/>
            <person name="Suetake H."/>
            <person name="Naruse K."/>
            <person name="Brenner S."/>
            <person name="Suzuki Y."/>
            <person name="Venkatesh B."/>
        </authorList>
    </citation>
    <scope>NUCLEOTIDE SEQUENCE [LARGE SCALE GENOMIC DNA]</scope>
</reference>
<protein>
    <recommendedName>
        <fullName evidence="5">Family with sequence similarity 133 member B</fullName>
    </recommendedName>
</protein>
<accession>A0A674P7A8</accession>
<evidence type="ECO:0008006" key="5">
    <source>
        <dbReference type="Google" id="ProtNLM"/>
    </source>
</evidence>
<reference evidence="3" key="3">
    <citation type="submission" date="2025-09" db="UniProtKB">
        <authorList>
            <consortium name="Ensembl"/>
        </authorList>
    </citation>
    <scope>IDENTIFICATION</scope>
</reference>
<evidence type="ECO:0000313" key="3">
    <source>
        <dbReference type="Ensembl" id="ENSTRUP00000081812.1"/>
    </source>
</evidence>
<sequence length="263" mass="30688">MGKRDNRVAYVNPIAAARARGPVQNSGPTIQDYLSRPRPTWSIERWGWGISIYRLHLDFHREELKEQLEKKKKGSRALADFEDKMNDKWRKELAKNREKLLGGSDKDKKPSDKEKEKKDKKEKRKREKKKSNRHSSSSSSSSSDSSSSSSSESEDEDEKKMKKKRKRKKSSARKGPNTSEEESDAESKKKKRRMKDDGEKEKDEKSRSRKRKTERSYKDSSSASSVYSDWEETVDAKKERRSSEEWEKTTVRTISSYKLLSPK</sequence>
<feature type="compositionally biased region" description="Basic residues" evidence="2">
    <location>
        <begin position="120"/>
        <end position="133"/>
    </location>
</feature>
<evidence type="ECO:0000256" key="2">
    <source>
        <dbReference type="SAM" id="MobiDB-lite"/>
    </source>
</evidence>
<evidence type="ECO:0000256" key="1">
    <source>
        <dbReference type="ARBA" id="ARBA00009569"/>
    </source>
</evidence>
<feature type="compositionally biased region" description="Basic and acidic residues" evidence="2">
    <location>
        <begin position="79"/>
        <end position="119"/>
    </location>
</feature>
<dbReference type="Ensembl" id="ENSTRUT00000076363.1">
    <property type="protein sequence ID" value="ENSTRUP00000081812.1"/>
    <property type="gene ID" value="ENSTRUG00000015110.3"/>
</dbReference>
<evidence type="ECO:0000313" key="4">
    <source>
        <dbReference type="Proteomes" id="UP000005226"/>
    </source>
</evidence>
<feature type="compositionally biased region" description="Low complexity" evidence="2">
    <location>
        <begin position="134"/>
        <end position="151"/>
    </location>
</feature>
<feature type="region of interest" description="Disordered" evidence="2">
    <location>
        <begin position="69"/>
        <end position="263"/>
    </location>
</feature>
<dbReference type="AlphaFoldDB" id="A0A674P7A8"/>
<feature type="compositionally biased region" description="Polar residues" evidence="2">
    <location>
        <begin position="251"/>
        <end position="263"/>
    </location>
</feature>
<dbReference type="Proteomes" id="UP000005226">
    <property type="component" value="Chromosome 12"/>
</dbReference>
<dbReference type="GeneTree" id="ENSGT00730000111097"/>
<proteinExistence type="inferred from homology"/>
<dbReference type="PANTHER" id="PTHR31911:SF1">
    <property type="entry name" value="FAMILY WITH SEQUENCE SIMILARITY 133 MEMBER B-RELATED"/>
    <property type="match status" value="1"/>
</dbReference>
<feature type="compositionally biased region" description="Basic and acidic residues" evidence="2">
    <location>
        <begin position="194"/>
        <end position="206"/>
    </location>
</feature>
<dbReference type="PANTHER" id="PTHR31911">
    <property type="entry name" value="PROTEIN FAM133"/>
    <property type="match status" value="1"/>
</dbReference>
<feature type="compositionally biased region" description="Low complexity" evidence="2">
    <location>
        <begin position="219"/>
        <end position="228"/>
    </location>
</feature>
<organism evidence="3 4">
    <name type="scientific">Takifugu rubripes</name>
    <name type="common">Japanese pufferfish</name>
    <name type="synonym">Fugu rubripes</name>
    <dbReference type="NCBI Taxonomy" id="31033"/>
    <lineage>
        <taxon>Eukaryota</taxon>
        <taxon>Metazoa</taxon>
        <taxon>Chordata</taxon>
        <taxon>Craniata</taxon>
        <taxon>Vertebrata</taxon>
        <taxon>Euteleostomi</taxon>
        <taxon>Actinopterygii</taxon>
        <taxon>Neopterygii</taxon>
        <taxon>Teleostei</taxon>
        <taxon>Neoteleostei</taxon>
        <taxon>Acanthomorphata</taxon>
        <taxon>Eupercaria</taxon>
        <taxon>Tetraodontiformes</taxon>
        <taxon>Tetradontoidea</taxon>
        <taxon>Tetraodontidae</taxon>
        <taxon>Takifugu</taxon>
    </lineage>
</organism>